<dbReference type="OrthoDB" id="3379031at2"/>
<feature type="transmembrane region" description="Helical" evidence="1">
    <location>
        <begin position="70"/>
        <end position="90"/>
    </location>
</feature>
<reference evidence="2 3" key="1">
    <citation type="submission" date="2016-10" db="EMBL/GenBank/DDBJ databases">
        <authorList>
            <person name="de Groot N.N."/>
        </authorList>
    </citation>
    <scope>NUCLEOTIDE SEQUENCE [LARGE SCALE GENOMIC DNA]</scope>
    <source>
        <strain evidence="2 3">CGMCC 4.5598</strain>
    </source>
</reference>
<keyword evidence="1" id="KW-1133">Transmembrane helix</keyword>
<evidence type="ECO:0000313" key="3">
    <source>
        <dbReference type="Proteomes" id="UP000199361"/>
    </source>
</evidence>
<feature type="transmembrane region" description="Helical" evidence="1">
    <location>
        <begin position="29"/>
        <end position="50"/>
    </location>
</feature>
<keyword evidence="1" id="KW-0472">Membrane</keyword>
<organism evidence="2 3">
    <name type="scientific">Nonomuraea wenchangensis</name>
    <dbReference type="NCBI Taxonomy" id="568860"/>
    <lineage>
        <taxon>Bacteria</taxon>
        <taxon>Bacillati</taxon>
        <taxon>Actinomycetota</taxon>
        <taxon>Actinomycetes</taxon>
        <taxon>Streptosporangiales</taxon>
        <taxon>Streptosporangiaceae</taxon>
        <taxon>Nonomuraea</taxon>
    </lineage>
</organism>
<dbReference type="STRING" id="568860.SAMN05421811_12255"/>
<proteinExistence type="predicted"/>
<keyword evidence="3" id="KW-1185">Reference proteome</keyword>
<name>A0A1I0LPX8_9ACTN</name>
<keyword evidence="1" id="KW-0812">Transmembrane</keyword>
<dbReference type="Proteomes" id="UP000199361">
    <property type="component" value="Unassembled WGS sequence"/>
</dbReference>
<gene>
    <name evidence="2" type="ORF">SAMN05421811_12255</name>
</gene>
<dbReference type="AlphaFoldDB" id="A0A1I0LPX8"/>
<protein>
    <submittedName>
        <fullName evidence="2">Uncharacterized protein</fullName>
    </submittedName>
</protein>
<evidence type="ECO:0000256" key="1">
    <source>
        <dbReference type="SAM" id="Phobius"/>
    </source>
</evidence>
<sequence length="214" mass="22997">MKEHSYDAADHLLDEVRALRGRARADRHAFGYPLVFFGTLTVFSAILQTIADALRFPPGGALAHLLPKEFVDMVWVSGLIAGTGLTVWHYHRHGYRTGIQTAVRRPGVLGGLAVAVPLLSLLLPFDGAPFHLLTIGLGLVALACVEHSRHLWIAVGLYAAAVVPAVASSGIHLYERLLERSGLDGLLGPRETALLFPAAVLLVAGLLALRKTRP</sequence>
<evidence type="ECO:0000313" key="2">
    <source>
        <dbReference type="EMBL" id="SEU43811.1"/>
    </source>
</evidence>
<dbReference type="EMBL" id="FOHX01000022">
    <property type="protein sequence ID" value="SEU43811.1"/>
    <property type="molecule type" value="Genomic_DNA"/>
</dbReference>
<dbReference type="RefSeq" id="WP_091092944.1">
    <property type="nucleotide sequence ID" value="NZ_FOHX01000022.1"/>
</dbReference>
<accession>A0A1I0LPX8</accession>
<feature type="transmembrane region" description="Helical" evidence="1">
    <location>
        <begin position="193"/>
        <end position="209"/>
    </location>
</feature>
<feature type="transmembrane region" description="Helical" evidence="1">
    <location>
        <begin position="128"/>
        <end position="145"/>
    </location>
</feature>
<feature type="transmembrane region" description="Helical" evidence="1">
    <location>
        <begin position="152"/>
        <end position="173"/>
    </location>
</feature>
<feature type="transmembrane region" description="Helical" evidence="1">
    <location>
        <begin position="102"/>
        <end position="122"/>
    </location>
</feature>